<dbReference type="AlphaFoldDB" id="A0A9X2H313"/>
<dbReference type="Gene3D" id="2.30.110.10">
    <property type="entry name" value="Electron Transport, Fmn-binding Protein, Chain A"/>
    <property type="match status" value="1"/>
</dbReference>
<dbReference type="PANTHER" id="PTHR43567:SF1">
    <property type="entry name" value="FLAVOREDOXIN"/>
    <property type="match status" value="1"/>
</dbReference>
<dbReference type="GO" id="GO:0016646">
    <property type="term" value="F:oxidoreductase activity, acting on the CH-NH group of donors, NAD or NADP as acceptor"/>
    <property type="evidence" value="ECO:0007669"/>
    <property type="project" value="UniProtKB-ARBA"/>
</dbReference>
<comment type="cofactor">
    <cofactor evidence="1">
        <name>FMN</name>
        <dbReference type="ChEBI" id="CHEBI:58210"/>
    </cofactor>
</comment>
<evidence type="ECO:0000259" key="4">
    <source>
        <dbReference type="Pfam" id="PF01613"/>
    </source>
</evidence>
<dbReference type="PANTHER" id="PTHR43567">
    <property type="entry name" value="FLAVOREDOXIN-RELATED-RELATED"/>
    <property type="match status" value="1"/>
</dbReference>
<sequence>MTSERHVVVEPSVLYVGTPAYLIATGNPDGTPNLAPASSYWALGRMLVLGIEVDGQTAANLRERPDITVNFPSGDLWRSLVRLSSLTGRDPVPEGKRRRYRFERDKFAAAGLTPQPSELVVPPRVLECRLQFEARVRRTTPGLDGSYLMVEAEVLRVHADPAILDPTGEHIDPTLWNPIVYAFRHFFERGAEVGWLASSPTARHPPVLD</sequence>
<reference evidence="5" key="1">
    <citation type="submission" date="2022-06" db="EMBL/GenBank/DDBJ databases">
        <title>Sequencing the genomes of 1000 actinobacteria strains.</title>
        <authorList>
            <person name="Klenk H.-P."/>
        </authorList>
    </citation>
    <scope>NUCLEOTIDE SEQUENCE</scope>
    <source>
        <strain evidence="5">DSM 22016</strain>
    </source>
</reference>
<keyword evidence="6" id="KW-1185">Reference proteome</keyword>
<dbReference type="InterPro" id="IPR012349">
    <property type="entry name" value="Split_barrel_FMN-bd"/>
</dbReference>
<keyword evidence="2" id="KW-0285">Flavoprotein</keyword>
<evidence type="ECO:0000256" key="1">
    <source>
        <dbReference type="ARBA" id="ARBA00001917"/>
    </source>
</evidence>
<organism evidence="5 6">
    <name type="scientific">Agromyces terreus</name>
    <dbReference type="NCBI Taxonomy" id="424795"/>
    <lineage>
        <taxon>Bacteria</taxon>
        <taxon>Bacillati</taxon>
        <taxon>Actinomycetota</taxon>
        <taxon>Actinomycetes</taxon>
        <taxon>Micrococcales</taxon>
        <taxon>Microbacteriaceae</taxon>
        <taxon>Agromyces</taxon>
    </lineage>
</organism>
<name>A0A9X2H313_9MICO</name>
<comment type="similarity">
    <text evidence="3">Belongs to the flavoredoxin family.</text>
</comment>
<feature type="domain" description="Flavin reductase like" evidence="4">
    <location>
        <begin position="17"/>
        <end position="187"/>
    </location>
</feature>
<evidence type="ECO:0000256" key="2">
    <source>
        <dbReference type="ARBA" id="ARBA00022630"/>
    </source>
</evidence>
<gene>
    <name evidence="5" type="ORF">BJ978_003007</name>
</gene>
<evidence type="ECO:0000313" key="5">
    <source>
        <dbReference type="EMBL" id="MCP2372331.1"/>
    </source>
</evidence>
<dbReference type="RefSeq" id="WP_197738036.1">
    <property type="nucleotide sequence ID" value="NZ_BAAANU010000013.1"/>
</dbReference>
<dbReference type="EMBL" id="JAMZDY010000001">
    <property type="protein sequence ID" value="MCP2372331.1"/>
    <property type="molecule type" value="Genomic_DNA"/>
</dbReference>
<dbReference type="InterPro" id="IPR052174">
    <property type="entry name" value="Flavoredoxin"/>
</dbReference>
<proteinExistence type="inferred from homology"/>
<comment type="caution">
    <text evidence="5">The sequence shown here is derived from an EMBL/GenBank/DDBJ whole genome shotgun (WGS) entry which is preliminary data.</text>
</comment>
<dbReference type="InterPro" id="IPR002563">
    <property type="entry name" value="Flavin_Rdtase-like_dom"/>
</dbReference>
<evidence type="ECO:0000256" key="3">
    <source>
        <dbReference type="ARBA" id="ARBA00038054"/>
    </source>
</evidence>
<accession>A0A9X2H313</accession>
<dbReference type="Proteomes" id="UP001139722">
    <property type="component" value="Unassembled WGS sequence"/>
</dbReference>
<dbReference type="SUPFAM" id="SSF50475">
    <property type="entry name" value="FMN-binding split barrel"/>
    <property type="match status" value="1"/>
</dbReference>
<protein>
    <submittedName>
        <fullName evidence="5">Flavin reductase (DIM6/NTAB) family NADH-FMN oxidoreductase RutF</fullName>
    </submittedName>
</protein>
<evidence type="ECO:0000313" key="6">
    <source>
        <dbReference type="Proteomes" id="UP001139722"/>
    </source>
</evidence>
<dbReference type="GO" id="GO:0010181">
    <property type="term" value="F:FMN binding"/>
    <property type="evidence" value="ECO:0007669"/>
    <property type="project" value="InterPro"/>
</dbReference>
<dbReference type="Pfam" id="PF01613">
    <property type="entry name" value="Flavin_Reduct"/>
    <property type="match status" value="1"/>
</dbReference>